<evidence type="ECO:0000313" key="4">
    <source>
        <dbReference type="Proteomes" id="UP000249986"/>
    </source>
</evidence>
<keyword evidence="1" id="KW-0175">Coiled coil</keyword>
<dbReference type="Proteomes" id="UP000249986">
    <property type="component" value="Unassembled WGS sequence"/>
</dbReference>
<feature type="transmembrane region" description="Helical" evidence="2">
    <location>
        <begin position="171"/>
        <end position="191"/>
    </location>
</feature>
<keyword evidence="2" id="KW-1133">Transmembrane helix</keyword>
<protein>
    <submittedName>
        <fullName evidence="3">Uncharacterized protein</fullName>
    </submittedName>
</protein>
<dbReference type="EMBL" id="UAWG01000012">
    <property type="protein sequence ID" value="SQB59986.1"/>
    <property type="molecule type" value="Genomic_DNA"/>
</dbReference>
<name>A0A2X2Y6E2_CLOPF</name>
<gene>
    <name evidence="3" type="ORF">NCTC10719_01537</name>
</gene>
<dbReference type="AlphaFoldDB" id="A0A2X2Y6E2"/>
<evidence type="ECO:0000256" key="1">
    <source>
        <dbReference type="SAM" id="Coils"/>
    </source>
</evidence>
<dbReference type="RefSeq" id="WP_111926426.1">
    <property type="nucleotide sequence ID" value="NZ_UAWG01000012.1"/>
</dbReference>
<feature type="transmembrane region" description="Helical" evidence="2">
    <location>
        <begin position="211"/>
        <end position="233"/>
    </location>
</feature>
<feature type="transmembrane region" description="Helical" evidence="2">
    <location>
        <begin position="272"/>
        <end position="293"/>
    </location>
</feature>
<proteinExistence type="predicted"/>
<keyword evidence="2" id="KW-0472">Membrane</keyword>
<feature type="coiled-coil region" evidence="1">
    <location>
        <begin position="126"/>
        <end position="174"/>
    </location>
</feature>
<organism evidence="3 4">
    <name type="scientific">Clostridium perfringens</name>
    <dbReference type="NCBI Taxonomy" id="1502"/>
    <lineage>
        <taxon>Bacteria</taxon>
        <taxon>Bacillati</taxon>
        <taxon>Bacillota</taxon>
        <taxon>Clostridia</taxon>
        <taxon>Eubacteriales</taxon>
        <taxon>Clostridiaceae</taxon>
        <taxon>Clostridium</taxon>
    </lineage>
</organism>
<accession>A0A2X2Y6E2</accession>
<evidence type="ECO:0000256" key="2">
    <source>
        <dbReference type="SAM" id="Phobius"/>
    </source>
</evidence>
<sequence length="304" mass="36130">MEKYKEIQEVKEIFDILEKIKKININSKNYEDEINEISNSLINYYNNKGRHIYSEVSAFLFKVEDDDYEYIFENVKKVHKNLLHYDFENNSDYADKVLKLEDHIKLEWIRFERLKEVQEKNGIELSNKIKEETRKLKEEADKFEVESKKHKGKIKNLNKSYKKMKDNIDGLNSQIISVIGIFSAIVITFFGGINFLESVLNSIGKVSKYRFVLGAFIVGFVMFNTIFMLLNFISKLTEKNIRSECRYYKNGYCDSECKIRGKIKCVKEKHPTIYWVNICFILGIISIVIIYYIDYYNIISHIFF</sequence>
<keyword evidence="2" id="KW-0812">Transmembrane</keyword>
<evidence type="ECO:0000313" key="3">
    <source>
        <dbReference type="EMBL" id="SQB59986.1"/>
    </source>
</evidence>
<reference evidence="3 4" key="1">
    <citation type="submission" date="2018-06" db="EMBL/GenBank/DDBJ databases">
        <authorList>
            <consortium name="Pathogen Informatics"/>
            <person name="Doyle S."/>
        </authorList>
    </citation>
    <scope>NUCLEOTIDE SEQUENCE [LARGE SCALE GENOMIC DNA]</scope>
    <source>
        <strain evidence="3 4">NCTC10719</strain>
    </source>
</reference>